<dbReference type="Proteomes" id="UP000053989">
    <property type="component" value="Unassembled WGS sequence"/>
</dbReference>
<dbReference type="SUPFAM" id="SSF54160">
    <property type="entry name" value="Chromo domain-like"/>
    <property type="match status" value="1"/>
</dbReference>
<dbReference type="InterPro" id="IPR016197">
    <property type="entry name" value="Chromo-like_dom_sf"/>
</dbReference>
<keyword evidence="2" id="KW-1185">Reference proteome</keyword>
<gene>
    <name evidence="1" type="ORF">SCLCIDRAFT_144742</name>
</gene>
<evidence type="ECO:0008006" key="3">
    <source>
        <dbReference type="Google" id="ProtNLM"/>
    </source>
</evidence>
<dbReference type="OrthoDB" id="3158924at2759"/>
<evidence type="ECO:0000313" key="2">
    <source>
        <dbReference type="Proteomes" id="UP000053989"/>
    </source>
</evidence>
<dbReference type="AlphaFoldDB" id="A0A0C2YLW5"/>
<dbReference type="InParanoid" id="A0A0C2YLW5"/>
<dbReference type="HOGENOM" id="CLU_205602_0_0_1"/>
<sequence>LIDEITAHHWVGNTVNFLMKWNLGDSTWEPHAHCKELEALDNYLELQGAPSVQ</sequence>
<name>A0A0C2YLW5_9AGAM</name>
<protein>
    <recommendedName>
        <fullName evidence="3">Chromo domain-containing protein</fullName>
    </recommendedName>
</protein>
<reference evidence="2" key="2">
    <citation type="submission" date="2015-01" db="EMBL/GenBank/DDBJ databases">
        <title>Evolutionary Origins and Diversification of the Mycorrhizal Mutualists.</title>
        <authorList>
            <consortium name="DOE Joint Genome Institute"/>
            <consortium name="Mycorrhizal Genomics Consortium"/>
            <person name="Kohler A."/>
            <person name="Kuo A."/>
            <person name="Nagy L.G."/>
            <person name="Floudas D."/>
            <person name="Copeland A."/>
            <person name="Barry K.W."/>
            <person name="Cichocki N."/>
            <person name="Veneault-Fourrey C."/>
            <person name="LaButti K."/>
            <person name="Lindquist E.A."/>
            <person name="Lipzen A."/>
            <person name="Lundell T."/>
            <person name="Morin E."/>
            <person name="Murat C."/>
            <person name="Riley R."/>
            <person name="Ohm R."/>
            <person name="Sun H."/>
            <person name="Tunlid A."/>
            <person name="Henrissat B."/>
            <person name="Grigoriev I.V."/>
            <person name="Hibbett D.S."/>
            <person name="Martin F."/>
        </authorList>
    </citation>
    <scope>NUCLEOTIDE SEQUENCE [LARGE SCALE GENOMIC DNA]</scope>
    <source>
        <strain evidence="2">Foug A</strain>
    </source>
</reference>
<reference evidence="1 2" key="1">
    <citation type="submission" date="2014-04" db="EMBL/GenBank/DDBJ databases">
        <authorList>
            <consortium name="DOE Joint Genome Institute"/>
            <person name="Kuo A."/>
            <person name="Kohler A."/>
            <person name="Nagy L.G."/>
            <person name="Floudas D."/>
            <person name="Copeland A."/>
            <person name="Barry K.W."/>
            <person name="Cichocki N."/>
            <person name="Veneault-Fourrey C."/>
            <person name="LaButti K."/>
            <person name="Lindquist E.A."/>
            <person name="Lipzen A."/>
            <person name="Lundell T."/>
            <person name="Morin E."/>
            <person name="Murat C."/>
            <person name="Sun H."/>
            <person name="Tunlid A."/>
            <person name="Henrissat B."/>
            <person name="Grigoriev I.V."/>
            <person name="Hibbett D.S."/>
            <person name="Martin F."/>
            <person name="Nordberg H.P."/>
            <person name="Cantor M.N."/>
            <person name="Hua S.X."/>
        </authorList>
    </citation>
    <scope>NUCLEOTIDE SEQUENCE [LARGE SCALE GENOMIC DNA]</scope>
    <source>
        <strain evidence="1 2">Foug A</strain>
    </source>
</reference>
<accession>A0A0C2YLW5</accession>
<organism evidence="1 2">
    <name type="scientific">Scleroderma citrinum Foug A</name>
    <dbReference type="NCBI Taxonomy" id="1036808"/>
    <lineage>
        <taxon>Eukaryota</taxon>
        <taxon>Fungi</taxon>
        <taxon>Dikarya</taxon>
        <taxon>Basidiomycota</taxon>
        <taxon>Agaricomycotina</taxon>
        <taxon>Agaricomycetes</taxon>
        <taxon>Agaricomycetidae</taxon>
        <taxon>Boletales</taxon>
        <taxon>Sclerodermatineae</taxon>
        <taxon>Sclerodermataceae</taxon>
        <taxon>Scleroderma</taxon>
    </lineage>
</organism>
<dbReference type="EMBL" id="KN822339">
    <property type="protein sequence ID" value="KIM50733.1"/>
    <property type="molecule type" value="Genomic_DNA"/>
</dbReference>
<proteinExistence type="predicted"/>
<feature type="non-terminal residue" evidence="1">
    <location>
        <position position="1"/>
    </location>
</feature>
<dbReference type="STRING" id="1036808.A0A0C2YLW5"/>
<dbReference type="Gene3D" id="2.40.50.40">
    <property type="match status" value="1"/>
</dbReference>
<dbReference type="CDD" id="cd00024">
    <property type="entry name" value="CD_CSD"/>
    <property type="match status" value="1"/>
</dbReference>
<evidence type="ECO:0000313" key="1">
    <source>
        <dbReference type="EMBL" id="KIM50733.1"/>
    </source>
</evidence>